<evidence type="ECO:0000313" key="1">
    <source>
        <dbReference type="EMBL" id="CAF1084667.1"/>
    </source>
</evidence>
<gene>
    <name evidence="2" type="ORF">GPM918_LOCUS36549</name>
    <name evidence="1" type="ORF">OVA965_LOCUS18538</name>
    <name evidence="4" type="ORF">SRO942_LOCUS37290</name>
    <name evidence="3" type="ORF">TMI583_LOCUS18554</name>
</gene>
<evidence type="ECO:0000313" key="5">
    <source>
        <dbReference type="Proteomes" id="UP000663829"/>
    </source>
</evidence>
<dbReference type="EMBL" id="CAJOBC010087715">
    <property type="protein sequence ID" value="CAF4360041.1"/>
    <property type="molecule type" value="Genomic_DNA"/>
</dbReference>
<proteinExistence type="predicted"/>
<dbReference type="AlphaFoldDB" id="A0A815T299"/>
<dbReference type="Proteomes" id="UP000663829">
    <property type="component" value="Unassembled WGS sequence"/>
</dbReference>
<accession>A0A815T299</accession>
<evidence type="ECO:0000313" key="2">
    <source>
        <dbReference type="EMBL" id="CAF1497952.1"/>
    </source>
</evidence>
<dbReference type="Proteomes" id="UP000677228">
    <property type="component" value="Unassembled WGS sequence"/>
</dbReference>
<comment type="caution">
    <text evidence="2">The sequence shown here is derived from an EMBL/GenBank/DDBJ whole genome shotgun (WGS) entry which is preliminary data.</text>
</comment>
<dbReference type="EMBL" id="CAJNOQ010022208">
    <property type="protein sequence ID" value="CAF1497952.1"/>
    <property type="molecule type" value="Genomic_DNA"/>
</dbReference>
<sequence>MVATSQLIKTTFLNCVQKTSLQELSNNECLSLIEKLSSAMNGADDESNESLSLPDVAVNHDVLSHPFLIKILDQNELLVKTLWSQYNQLWPTYAVGAVPPSNFQSQPTSKGVMNLA</sequence>
<name>A0A815T299_9BILA</name>
<dbReference type="Proteomes" id="UP000681722">
    <property type="component" value="Unassembled WGS sequence"/>
</dbReference>
<dbReference type="EMBL" id="CAJOBA010009266">
    <property type="protein sequence ID" value="CAF3847327.1"/>
    <property type="molecule type" value="Genomic_DNA"/>
</dbReference>
<reference evidence="2" key="1">
    <citation type="submission" date="2021-02" db="EMBL/GenBank/DDBJ databases">
        <authorList>
            <person name="Nowell W R."/>
        </authorList>
    </citation>
    <scope>NUCLEOTIDE SEQUENCE</scope>
</reference>
<protein>
    <submittedName>
        <fullName evidence="2">Uncharacterized protein</fullName>
    </submittedName>
</protein>
<evidence type="ECO:0000313" key="4">
    <source>
        <dbReference type="EMBL" id="CAF4360041.1"/>
    </source>
</evidence>
<dbReference type="EMBL" id="CAJNOK010009247">
    <property type="protein sequence ID" value="CAF1084667.1"/>
    <property type="molecule type" value="Genomic_DNA"/>
</dbReference>
<evidence type="ECO:0000313" key="3">
    <source>
        <dbReference type="EMBL" id="CAF3847327.1"/>
    </source>
</evidence>
<organism evidence="2 5">
    <name type="scientific">Didymodactylos carnosus</name>
    <dbReference type="NCBI Taxonomy" id="1234261"/>
    <lineage>
        <taxon>Eukaryota</taxon>
        <taxon>Metazoa</taxon>
        <taxon>Spiralia</taxon>
        <taxon>Gnathifera</taxon>
        <taxon>Rotifera</taxon>
        <taxon>Eurotatoria</taxon>
        <taxon>Bdelloidea</taxon>
        <taxon>Philodinida</taxon>
        <taxon>Philodinidae</taxon>
        <taxon>Didymodactylos</taxon>
    </lineage>
</organism>
<dbReference type="Proteomes" id="UP000682733">
    <property type="component" value="Unassembled WGS sequence"/>
</dbReference>
<keyword evidence="5" id="KW-1185">Reference proteome</keyword>